<organism evidence="2 3">
    <name type="scientific">Methanosarcina barkeri str. Wiesmoor</name>
    <dbReference type="NCBI Taxonomy" id="1434109"/>
    <lineage>
        <taxon>Archaea</taxon>
        <taxon>Methanobacteriati</taxon>
        <taxon>Methanobacteriota</taxon>
        <taxon>Stenosarchaea group</taxon>
        <taxon>Methanomicrobia</taxon>
        <taxon>Methanosarcinales</taxon>
        <taxon>Methanosarcinaceae</taxon>
        <taxon>Methanosarcina</taxon>
    </lineage>
</organism>
<dbReference type="EMBL" id="CP009526">
    <property type="protein sequence ID" value="AKB50776.1"/>
    <property type="molecule type" value="Genomic_DNA"/>
</dbReference>
<evidence type="ECO:0000259" key="1">
    <source>
        <dbReference type="Pfam" id="PF14104"/>
    </source>
</evidence>
<name>A0A0E3LL74_METBA</name>
<evidence type="ECO:0000313" key="3">
    <source>
        <dbReference type="Proteomes" id="UP000033038"/>
    </source>
</evidence>
<dbReference type="PATRIC" id="fig|1434109.4.peg.1917"/>
<dbReference type="Proteomes" id="UP000033038">
    <property type="component" value="Chromosome"/>
</dbReference>
<dbReference type="AlphaFoldDB" id="A0A0E3LL74"/>
<accession>A0A0E3LL74</accession>
<reference evidence="2 3" key="1">
    <citation type="submission" date="2014-07" db="EMBL/GenBank/DDBJ databases">
        <title>Methanogenic archaea and the global carbon cycle.</title>
        <authorList>
            <person name="Henriksen J.R."/>
            <person name="Luke J."/>
            <person name="Reinhart S."/>
            <person name="Benedict M.N."/>
            <person name="Youngblut N.D."/>
            <person name="Metcalf M.E."/>
            <person name="Whitaker R.J."/>
            <person name="Metcalf W.W."/>
        </authorList>
    </citation>
    <scope>NUCLEOTIDE SEQUENCE [LARGE SCALE GENOMIC DNA]</scope>
    <source>
        <strain evidence="2 3">Wiesmoor</strain>
    </source>
</reference>
<evidence type="ECO:0000313" key="2">
    <source>
        <dbReference type="EMBL" id="AKB50776.1"/>
    </source>
</evidence>
<feature type="domain" description="DUF4277" evidence="1">
    <location>
        <begin position="14"/>
        <end position="79"/>
    </location>
</feature>
<gene>
    <name evidence="2" type="ORF">MSBRW_1523</name>
</gene>
<sequence>MSSLSSIFIVLVTTSFLDHHGIVSGIYDGLEIGKVIDEVLPKFGQHKLAHSIVLKAMILNCPGFVDNCLYIYSQYFETLSC</sequence>
<proteinExistence type="predicted"/>
<dbReference type="KEGG" id="mbw:MSBRW_1523"/>
<dbReference type="Pfam" id="PF14104">
    <property type="entry name" value="DUF4277"/>
    <property type="match status" value="1"/>
</dbReference>
<protein>
    <submittedName>
        <fullName evidence="2">Mobile element protein</fullName>
    </submittedName>
</protein>
<dbReference type="InterPro" id="IPR025457">
    <property type="entry name" value="DUF4277"/>
</dbReference>
<dbReference type="HOGENOM" id="CLU_185806_0_0_2"/>